<dbReference type="InterPro" id="IPR011527">
    <property type="entry name" value="ABC1_TM_dom"/>
</dbReference>
<accession>A0AAW1M9F3</accession>
<dbReference type="SUPFAM" id="SSF90123">
    <property type="entry name" value="ABC transporter transmembrane region"/>
    <property type="match status" value="1"/>
</dbReference>
<evidence type="ECO:0000313" key="9">
    <source>
        <dbReference type="EMBL" id="KAK9742661.1"/>
    </source>
</evidence>
<feature type="domain" description="ABC transmembrane type-1" evidence="8">
    <location>
        <begin position="210"/>
        <end position="304"/>
    </location>
</feature>
<dbReference type="InterPro" id="IPR003439">
    <property type="entry name" value="ABC_transporter-like_ATP-bd"/>
</dbReference>
<dbReference type="PANTHER" id="PTHR24223:SF108">
    <property type="entry name" value="ABC TRANSPORTER C FAMILY MEMBER 8"/>
    <property type="match status" value="1"/>
</dbReference>
<dbReference type="PANTHER" id="PTHR24223">
    <property type="entry name" value="ATP-BINDING CASSETTE SUB-FAMILY C"/>
    <property type="match status" value="1"/>
</dbReference>
<feature type="transmembrane region" description="Helical" evidence="7">
    <location>
        <begin position="241"/>
        <end position="259"/>
    </location>
</feature>
<evidence type="ECO:0000313" key="10">
    <source>
        <dbReference type="Proteomes" id="UP001443914"/>
    </source>
</evidence>
<dbReference type="PROSITE" id="PS50929">
    <property type="entry name" value="ABC_TM1F"/>
    <property type="match status" value="1"/>
</dbReference>
<evidence type="ECO:0000256" key="2">
    <source>
        <dbReference type="ARBA" id="ARBA00022692"/>
    </source>
</evidence>
<keyword evidence="4" id="KW-0067">ATP-binding</keyword>
<evidence type="ECO:0000256" key="4">
    <source>
        <dbReference type="ARBA" id="ARBA00022840"/>
    </source>
</evidence>
<keyword evidence="5 7" id="KW-1133">Transmembrane helix</keyword>
<sequence>MDEERYKTAIKSTVLDKDIASFSHGDLTEIGQRGINMSGGQKQRIQLARAVYNDADIYLLDDPFSAVDAHTVATLFYDCVMGALKRKTVILVTHQVEFLSEVDTILVMKDGEVTQYGSYQELLTAGTAFEQLVKAHKDAVNTTYDFTSDAFNGETSLKEEITGVKDDDVFLKNAVAVQLTEDEETEIGDVGWKPYLDYVNVSNGLSSLGLSVLGQIMFIVFQTSSTYWLAFGIQIPNISNFVLVGVYTGVASLSTFFVYPRSFFAAQLGLKASKAFFNGVNDSIFKAPMLFFDSTPIGRIFTRVRTLSSILVFMSSKNSNFPLND</sequence>
<dbReference type="Gene3D" id="3.40.50.300">
    <property type="entry name" value="P-loop containing nucleotide triphosphate hydrolases"/>
    <property type="match status" value="1"/>
</dbReference>
<dbReference type="EMBL" id="JBDFQZ010000003">
    <property type="protein sequence ID" value="KAK9742661.1"/>
    <property type="molecule type" value="Genomic_DNA"/>
</dbReference>
<keyword evidence="1" id="KW-0813">Transport</keyword>
<evidence type="ECO:0000256" key="5">
    <source>
        <dbReference type="ARBA" id="ARBA00022989"/>
    </source>
</evidence>
<comment type="caution">
    <text evidence="9">The sequence shown here is derived from an EMBL/GenBank/DDBJ whole genome shotgun (WGS) entry which is preliminary data.</text>
</comment>
<dbReference type="InterPro" id="IPR050173">
    <property type="entry name" value="ABC_transporter_C-like"/>
</dbReference>
<dbReference type="GO" id="GO:0016887">
    <property type="term" value="F:ATP hydrolysis activity"/>
    <property type="evidence" value="ECO:0007669"/>
    <property type="project" value="InterPro"/>
</dbReference>
<keyword evidence="3" id="KW-0547">Nucleotide-binding</keyword>
<feature type="transmembrane region" description="Helical" evidence="7">
    <location>
        <begin position="208"/>
        <end position="229"/>
    </location>
</feature>
<dbReference type="Pfam" id="PF00005">
    <property type="entry name" value="ABC_tran"/>
    <property type="match status" value="1"/>
</dbReference>
<evidence type="ECO:0000256" key="1">
    <source>
        <dbReference type="ARBA" id="ARBA00022448"/>
    </source>
</evidence>
<keyword evidence="6 7" id="KW-0472">Membrane</keyword>
<keyword evidence="2 7" id="KW-0812">Transmembrane</keyword>
<evidence type="ECO:0000256" key="6">
    <source>
        <dbReference type="ARBA" id="ARBA00023136"/>
    </source>
</evidence>
<dbReference type="InterPro" id="IPR036640">
    <property type="entry name" value="ABC1_TM_sf"/>
</dbReference>
<protein>
    <recommendedName>
        <fullName evidence="8">ABC transmembrane type-1 domain-containing protein</fullName>
    </recommendedName>
</protein>
<name>A0AAW1M9F3_SAPOF</name>
<organism evidence="9 10">
    <name type="scientific">Saponaria officinalis</name>
    <name type="common">Common soapwort</name>
    <name type="synonym">Lychnis saponaria</name>
    <dbReference type="NCBI Taxonomy" id="3572"/>
    <lineage>
        <taxon>Eukaryota</taxon>
        <taxon>Viridiplantae</taxon>
        <taxon>Streptophyta</taxon>
        <taxon>Embryophyta</taxon>
        <taxon>Tracheophyta</taxon>
        <taxon>Spermatophyta</taxon>
        <taxon>Magnoliopsida</taxon>
        <taxon>eudicotyledons</taxon>
        <taxon>Gunneridae</taxon>
        <taxon>Pentapetalae</taxon>
        <taxon>Caryophyllales</taxon>
        <taxon>Caryophyllaceae</taxon>
        <taxon>Caryophylleae</taxon>
        <taxon>Saponaria</taxon>
    </lineage>
</organism>
<dbReference type="Pfam" id="PF00664">
    <property type="entry name" value="ABC_membrane"/>
    <property type="match status" value="1"/>
</dbReference>
<dbReference type="GO" id="GO:0005524">
    <property type="term" value="F:ATP binding"/>
    <property type="evidence" value="ECO:0007669"/>
    <property type="project" value="UniProtKB-KW"/>
</dbReference>
<keyword evidence="10" id="KW-1185">Reference proteome</keyword>
<evidence type="ECO:0000259" key="8">
    <source>
        <dbReference type="PROSITE" id="PS50929"/>
    </source>
</evidence>
<dbReference type="Gene3D" id="1.20.1560.10">
    <property type="entry name" value="ABC transporter type 1, transmembrane domain"/>
    <property type="match status" value="1"/>
</dbReference>
<dbReference type="Proteomes" id="UP001443914">
    <property type="component" value="Unassembled WGS sequence"/>
</dbReference>
<evidence type="ECO:0000256" key="7">
    <source>
        <dbReference type="SAM" id="Phobius"/>
    </source>
</evidence>
<dbReference type="SUPFAM" id="SSF52540">
    <property type="entry name" value="P-loop containing nucleoside triphosphate hydrolases"/>
    <property type="match status" value="1"/>
</dbReference>
<reference evidence="9" key="1">
    <citation type="submission" date="2024-03" db="EMBL/GenBank/DDBJ databases">
        <title>WGS assembly of Saponaria officinalis var. Norfolk2.</title>
        <authorList>
            <person name="Jenkins J."/>
            <person name="Shu S."/>
            <person name="Grimwood J."/>
            <person name="Barry K."/>
            <person name="Goodstein D."/>
            <person name="Schmutz J."/>
            <person name="Leebens-Mack J."/>
            <person name="Osbourn A."/>
        </authorList>
    </citation>
    <scope>NUCLEOTIDE SEQUENCE [LARGE SCALE GENOMIC DNA]</scope>
    <source>
        <strain evidence="9">JIC</strain>
    </source>
</reference>
<dbReference type="GO" id="GO:0140359">
    <property type="term" value="F:ABC-type transporter activity"/>
    <property type="evidence" value="ECO:0007669"/>
    <property type="project" value="InterPro"/>
</dbReference>
<proteinExistence type="predicted"/>
<dbReference type="AlphaFoldDB" id="A0AAW1M9F3"/>
<gene>
    <name evidence="9" type="ORF">RND81_03G189400</name>
</gene>
<dbReference type="GO" id="GO:0016020">
    <property type="term" value="C:membrane"/>
    <property type="evidence" value="ECO:0007669"/>
    <property type="project" value="InterPro"/>
</dbReference>
<evidence type="ECO:0000256" key="3">
    <source>
        <dbReference type="ARBA" id="ARBA00022741"/>
    </source>
</evidence>
<dbReference type="InterPro" id="IPR027417">
    <property type="entry name" value="P-loop_NTPase"/>
</dbReference>